<dbReference type="Pfam" id="PF24626">
    <property type="entry name" value="SH3_Tf2-1"/>
    <property type="match status" value="1"/>
</dbReference>
<dbReference type="InterPro" id="IPR053057">
    <property type="entry name" value="XLG_GTP-binding"/>
</dbReference>
<dbReference type="Proteomes" id="UP001188597">
    <property type="component" value="Unassembled WGS sequence"/>
</dbReference>
<gene>
    <name evidence="4" type="ORF">RJ639_032956</name>
</gene>
<dbReference type="AlphaFoldDB" id="A0AA89B8N5"/>
<protein>
    <submittedName>
        <fullName evidence="4">Uncharacterized protein</fullName>
    </submittedName>
</protein>
<evidence type="ECO:0000259" key="2">
    <source>
        <dbReference type="Pfam" id="PF03732"/>
    </source>
</evidence>
<dbReference type="InterPro" id="IPR056924">
    <property type="entry name" value="SH3_Tf2-1"/>
</dbReference>
<evidence type="ECO:0000313" key="5">
    <source>
        <dbReference type="Proteomes" id="UP001188597"/>
    </source>
</evidence>
<feature type="region of interest" description="Disordered" evidence="1">
    <location>
        <begin position="182"/>
        <end position="222"/>
    </location>
</feature>
<feature type="compositionally biased region" description="Polar residues" evidence="1">
    <location>
        <begin position="212"/>
        <end position="222"/>
    </location>
</feature>
<feature type="domain" description="Retrotransposon gag" evidence="2">
    <location>
        <begin position="11"/>
        <end position="109"/>
    </location>
</feature>
<reference evidence="4" key="1">
    <citation type="submission" date="2022-12" db="EMBL/GenBank/DDBJ databases">
        <title>Draft genome assemblies for two species of Escallonia (Escalloniales).</title>
        <authorList>
            <person name="Chanderbali A."/>
            <person name="Dervinis C."/>
            <person name="Anghel I."/>
            <person name="Soltis D."/>
            <person name="Soltis P."/>
            <person name="Zapata F."/>
        </authorList>
    </citation>
    <scope>NUCLEOTIDE SEQUENCE</scope>
    <source>
        <strain evidence="4">UCBG64.0493</strain>
        <tissue evidence="4">Leaf</tissue>
    </source>
</reference>
<dbReference type="InterPro" id="IPR005162">
    <property type="entry name" value="Retrotrans_gag_dom"/>
</dbReference>
<feature type="domain" description="Tf2-1-like SH3-like" evidence="3">
    <location>
        <begin position="523"/>
        <end position="566"/>
    </location>
</feature>
<evidence type="ECO:0000259" key="3">
    <source>
        <dbReference type="Pfam" id="PF24626"/>
    </source>
</evidence>
<dbReference type="EMBL" id="JAVXUP010000214">
    <property type="protein sequence ID" value="KAK3034034.1"/>
    <property type="molecule type" value="Genomic_DNA"/>
</dbReference>
<proteinExistence type="predicted"/>
<comment type="caution">
    <text evidence="4">The sequence shown here is derived from an EMBL/GenBank/DDBJ whole genome shotgun (WGS) entry which is preliminary data.</text>
</comment>
<accession>A0AA89B8N5</accession>
<evidence type="ECO:0000313" key="4">
    <source>
        <dbReference type="EMBL" id="KAK3034034.1"/>
    </source>
</evidence>
<sequence>MGRTDEEKIELTVYKLDGEADHWWKTIEDNKTMEKRKAMTKDQLKDLFFDSYFPRSVNKLMYRDFLNLRQGENESDTEYEVNFTRLSHYGKQLVANEKDRVQIFIWGLKSISRKMVDSESKSWEAALRKMLPVGAPLPDEEQLDYSIAVDYEGPPADPVHLDSISVRTSSILSVSDSSATAAFPAVPKPSTRFGRVPNGGTISRESAKRWPSSDNELSTSSACNGEKRVNVVTFDTDKDKQELYSPRSDAAASPGPASVESPSLDKGARRRVCSRCGNWNRLREREACFVCDARYCGNCVLKAMGSMPEGRKCVSCIGEAIDELKRPTLGKCSRMLSKVCSPLEVKQIMKAEKECLANQLRPDQLVVNGRQLGQEELAEILGCSIPPQKLKPGRYWYDKDSGLWGKEGDKPDKIISSKLNVGGKLRLDASNGNTKVYVNGREITKIELRVLKCLWKCHGVLAKLPIDVVFLPLEARPTVEADAFAQHICEVHDKVQRNIAISDEGYEAHAALRRRLGRYPEGAFKKLHSQGAGPFKVLEKFSSNPFVLDLPTCRDISNVFNIEDLTVKMLHLAKVQCPRDTHFWLYDDGSYEEEGQNNIKGNIWAKASTRFICSIFSLPVPPENPHGPKEDPTTFSGRSVPEYLEQGRVQKVLLFGLEGSGTSTIFKQIIKIAN</sequence>
<dbReference type="Pfam" id="PF03732">
    <property type="entry name" value="Retrotrans_gag"/>
    <property type="match status" value="1"/>
</dbReference>
<evidence type="ECO:0000256" key="1">
    <source>
        <dbReference type="SAM" id="MobiDB-lite"/>
    </source>
</evidence>
<name>A0AA89B8N5_9ASTE</name>
<dbReference type="PANTHER" id="PTHR36486">
    <property type="entry name" value="OS01G0977800 PROTEIN"/>
    <property type="match status" value="1"/>
</dbReference>
<keyword evidence="5" id="KW-1185">Reference proteome</keyword>
<feature type="region of interest" description="Disordered" evidence="1">
    <location>
        <begin position="238"/>
        <end position="264"/>
    </location>
</feature>
<dbReference type="PANTHER" id="PTHR36486:SF4">
    <property type="entry name" value="PH DOMAIN-CONTAINING PROTEIN"/>
    <property type="match status" value="1"/>
</dbReference>
<organism evidence="4 5">
    <name type="scientific">Escallonia herrerae</name>
    <dbReference type="NCBI Taxonomy" id="1293975"/>
    <lineage>
        <taxon>Eukaryota</taxon>
        <taxon>Viridiplantae</taxon>
        <taxon>Streptophyta</taxon>
        <taxon>Embryophyta</taxon>
        <taxon>Tracheophyta</taxon>
        <taxon>Spermatophyta</taxon>
        <taxon>Magnoliopsida</taxon>
        <taxon>eudicotyledons</taxon>
        <taxon>Gunneridae</taxon>
        <taxon>Pentapetalae</taxon>
        <taxon>asterids</taxon>
        <taxon>campanulids</taxon>
        <taxon>Escalloniales</taxon>
        <taxon>Escalloniaceae</taxon>
        <taxon>Escallonia</taxon>
    </lineage>
</organism>